<organism evidence="2 3">
    <name type="scientific">Demequina litorisediminis</name>
    <dbReference type="NCBI Taxonomy" id="1849022"/>
    <lineage>
        <taxon>Bacteria</taxon>
        <taxon>Bacillati</taxon>
        <taxon>Actinomycetota</taxon>
        <taxon>Actinomycetes</taxon>
        <taxon>Micrococcales</taxon>
        <taxon>Demequinaceae</taxon>
        <taxon>Demequina</taxon>
    </lineage>
</organism>
<reference evidence="3" key="1">
    <citation type="journal article" date="2019" name="Int. J. Syst. Evol. Microbiol.">
        <title>The Global Catalogue of Microorganisms (GCM) 10K type strain sequencing project: providing services to taxonomists for standard genome sequencing and annotation.</title>
        <authorList>
            <consortium name="The Broad Institute Genomics Platform"/>
            <consortium name="The Broad Institute Genome Sequencing Center for Infectious Disease"/>
            <person name="Wu L."/>
            <person name="Ma J."/>
        </authorList>
    </citation>
    <scope>NUCLEOTIDE SEQUENCE [LARGE SCALE GENOMIC DNA]</scope>
    <source>
        <strain evidence="3">NBRC 112299</strain>
    </source>
</reference>
<evidence type="ECO:0000313" key="2">
    <source>
        <dbReference type="EMBL" id="GMA35809.1"/>
    </source>
</evidence>
<keyword evidence="3" id="KW-1185">Reference proteome</keyword>
<name>A0ABQ6IDM3_9MICO</name>
<comment type="caution">
    <text evidence="2">The sequence shown here is derived from an EMBL/GenBank/DDBJ whole genome shotgun (WGS) entry which is preliminary data.</text>
</comment>
<proteinExistence type="predicted"/>
<accession>A0ABQ6IDM3</accession>
<sequence length="238" mass="26442">MSVSTTGGFQILDAGTWSQAHGDHSHYFTAEPALSDLVIEATTPGHVVNHDGYTAFFDDGTGHVTVVDSAEWEHMVEEGHLDLVREYTTEAAHHGVAVATEAGELLVTIGTEESRSGAMLLDANDEVIVSTEECPGVHGETAFTNASDEELIMVGCEDGAVVFHGDHVHKARRRRRVRPLRQPVLGRGFRRGPRRLQDRPRGHPHPGRGHEHRRRDHHPRRPVRWLGRPVHLPRPGPW</sequence>
<dbReference type="Proteomes" id="UP001157125">
    <property type="component" value="Unassembled WGS sequence"/>
</dbReference>
<protein>
    <submittedName>
        <fullName evidence="2">Uncharacterized protein</fullName>
    </submittedName>
</protein>
<evidence type="ECO:0000256" key="1">
    <source>
        <dbReference type="SAM" id="MobiDB-lite"/>
    </source>
</evidence>
<gene>
    <name evidence="2" type="ORF">GCM10025876_20130</name>
</gene>
<feature type="compositionally biased region" description="Basic residues" evidence="1">
    <location>
        <begin position="202"/>
        <end position="223"/>
    </location>
</feature>
<evidence type="ECO:0000313" key="3">
    <source>
        <dbReference type="Proteomes" id="UP001157125"/>
    </source>
</evidence>
<dbReference type="EMBL" id="BSUN01000001">
    <property type="protein sequence ID" value="GMA35809.1"/>
    <property type="molecule type" value="Genomic_DNA"/>
</dbReference>
<feature type="region of interest" description="Disordered" evidence="1">
    <location>
        <begin position="186"/>
        <end position="238"/>
    </location>
</feature>